<keyword evidence="6" id="KW-1185">Reference proteome</keyword>
<dbReference type="PROSITE" id="PS51257">
    <property type="entry name" value="PROKAR_LIPOPROTEIN"/>
    <property type="match status" value="1"/>
</dbReference>
<organism evidence="5 6">
    <name type="scientific">Allosphingosinicella indica</name>
    <dbReference type="NCBI Taxonomy" id="941907"/>
    <lineage>
        <taxon>Bacteria</taxon>
        <taxon>Pseudomonadati</taxon>
        <taxon>Pseudomonadota</taxon>
        <taxon>Alphaproteobacteria</taxon>
        <taxon>Sphingomonadales</taxon>
        <taxon>Sphingomonadaceae</taxon>
        <taxon>Allosphingosinicella</taxon>
    </lineage>
</organism>
<evidence type="ECO:0000256" key="2">
    <source>
        <dbReference type="ARBA" id="ARBA00023110"/>
    </source>
</evidence>
<dbReference type="Proteomes" id="UP000192934">
    <property type="component" value="Chromosome I"/>
</dbReference>
<dbReference type="InterPro" id="IPR002130">
    <property type="entry name" value="Cyclophilin-type_PPIase_dom"/>
</dbReference>
<protein>
    <recommendedName>
        <fullName evidence="1">peptidylprolyl isomerase</fullName>
        <ecNumber evidence="1">5.2.1.8</ecNumber>
    </recommendedName>
</protein>
<dbReference type="AlphaFoldDB" id="A0A1X7G0K5"/>
<proteinExistence type="predicted"/>
<keyword evidence="2" id="KW-0697">Rotamase</keyword>
<evidence type="ECO:0000256" key="3">
    <source>
        <dbReference type="ARBA" id="ARBA00023235"/>
    </source>
</evidence>
<reference evidence="6" key="1">
    <citation type="submission" date="2017-04" db="EMBL/GenBank/DDBJ databases">
        <authorList>
            <person name="Varghese N."/>
            <person name="Submissions S."/>
        </authorList>
    </citation>
    <scope>NUCLEOTIDE SEQUENCE [LARGE SCALE GENOMIC DNA]</scope>
    <source>
        <strain evidence="6">Dd16</strain>
    </source>
</reference>
<dbReference type="InterPro" id="IPR029000">
    <property type="entry name" value="Cyclophilin-like_dom_sf"/>
</dbReference>
<feature type="domain" description="PPIase cyclophilin-type" evidence="4">
    <location>
        <begin position="71"/>
        <end position="255"/>
    </location>
</feature>
<dbReference type="EC" id="5.2.1.8" evidence="1"/>
<evidence type="ECO:0000313" key="5">
    <source>
        <dbReference type="EMBL" id="SMF61881.1"/>
    </source>
</evidence>
<dbReference type="EMBL" id="LT840185">
    <property type="protein sequence ID" value="SMF61881.1"/>
    <property type="molecule type" value="Genomic_DNA"/>
</dbReference>
<evidence type="ECO:0000256" key="1">
    <source>
        <dbReference type="ARBA" id="ARBA00013194"/>
    </source>
</evidence>
<dbReference type="Pfam" id="PF00160">
    <property type="entry name" value="Pro_isomerase"/>
    <property type="match status" value="1"/>
</dbReference>
<sequence>MLRLAVSAFALAVAACNPAPKTEAPEAGKGWTPAPVKGATEPTAVVAAAPADAWRDVAPENLLLMELGDGSKVAIELAPEFAPVHVANIRALAKAGWWDGASIYRVQDNYVVQWGVNAGDRPLPAGVVKAPPAEYVRSLDGLAIRPLGYPDSYASAAGHALGWPVAYDPAAKTAWLAHCYGMVGAGRDLSPDTGTGGELYAVIGHAPRHLDRNIATVGRVLEGIETMTARKRGTEALGMIKEARDHIPIKSAAIAADLPDAARPRFQVMRTDSDAFSLYVKGRANRGGEFFDVPAGGIDLCNVNVPTRRAQ</sequence>
<name>A0A1X7G0K5_9SPHN</name>
<evidence type="ECO:0000313" key="6">
    <source>
        <dbReference type="Proteomes" id="UP000192934"/>
    </source>
</evidence>
<dbReference type="Gene3D" id="2.40.100.10">
    <property type="entry name" value="Cyclophilin-like"/>
    <property type="match status" value="1"/>
</dbReference>
<dbReference type="PROSITE" id="PS50072">
    <property type="entry name" value="CSA_PPIASE_2"/>
    <property type="match status" value="1"/>
</dbReference>
<dbReference type="OrthoDB" id="9807797at2"/>
<gene>
    <name evidence="5" type="ORF">SAMN06295910_0882</name>
</gene>
<dbReference type="InterPro" id="IPR044665">
    <property type="entry name" value="E_coli_cyclophilin_A-like"/>
</dbReference>
<evidence type="ECO:0000259" key="4">
    <source>
        <dbReference type="PROSITE" id="PS50072"/>
    </source>
</evidence>
<dbReference type="RefSeq" id="WP_085217683.1">
    <property type="nucleotide sequence ID" value="NZ_LT840185.1"/>
</dbReference>
<dbReference type="STRING" id="941907.SAMN06295910_0882"/>
<dbReference type="GO" id="GO:0003755">
    <property type="term" value="F:peptidyl-prolyl cis-trans isomerase activity"/>
    <property type="evidence" value="ECO:0007669"/>
    <property type="project" value="UniProtKB-KW"/>
</dbReference>
<keyword evidence="3 5" id="KW-0413">Isomerase</keyword>
<dbReference type="PANTHER" id="PTHR43246">
    <property type="entry name" value="PEPTIDYL-PROLYL CIS-TRANS ISOMERASE CYP38, CHLOROPLASTIC"/>
    <property type="match status" value="1"/>
</dbReference>
<accession>A0A1X7G0K5</accession>
<dbReference type="SUPFAM" id="SSF50891">
    <property type="entry name" value="Cyclophilin-like"/>
    <property type="match status" value="1"/>
</dbReference>